<comment type="similarity">
    <text evidence="2">Belongs to the thioredoxin family. DsbA subfamily.</text>
</comment>
<evidence type="ECO:0000256" key="6">
    <source>
        <dbReference type="ARBA" id="ARBA00023284"/>
    </source>
</evidence>
<evidence type="ECO:0000259" key="9">
    <source>
        <dbReference type="PROSITE" id="PS51352"/>
    </source>
</evidence>
<dbReference type="InterPro" id="IPR013766">
    <property type="entry name" value="Thioredoxin_domain"/>
</dbReference>
<evidence type="ECO:0000256" key="4">
    <source>
        <dbReference type="ARBA" id="ARBA00022764"/>
    </source>
</evidence>
<evidence type="ECO:0000256" key="1">
    <source>
        <dbReference type="ARBA" id="ARBA00004418"/>
    </source>
</evidence>
<evidence type="ECO:0000256" key="7">
    <source>
        <dbReference type="PIRNR" id="PIRNR001488"/>
    </source>
</evidence>
<sequence length="217" mass="23635">MKRREFTQAATGAAFASSALWVGSAQAQAKGPQPGTDYQPVDPRAPVEAPAGKVEVVEFFWYSCPHCNAFEPTLQAWIPKLPKDVSFRRVPVAFQDSFVPQQRLYYALEAMGLVEKLHAKVFAAIHAEKQNLSGGDAIVEWVAKQGVDKAKFVEQYSSFSVATKATKAAQLQNAYKVEGVPALGVAGRYYTDGSIAGNMQRALQIVDALIVQARTAR</sequence>
<keyword evidence="11" id="KW-1185">Reference proteome</keyword>
<feature type="signal peptide" evidence="8">
    <location>
        <begin position="1"/>
        <end position="27"/>
    </location>
</feature>
<dbReference type="CDD" id="cd03019">
    <property type="entry name" value="DsbA_DsbA"/>
    <property type="match status" value="1"/>
</dbReference>
<comment type="caution">
    <text evidence="10">The sequence shown here is derived from an EMBL/GenBank/DDBJ whole genome shotgun (WGS) entry which is preliminary data.</text>
</comment>
<proteinExistence type="inferred from homology"/>
<evidence type="ECO:0000256" key="2">
    <source>
        <dbReference type="ARBA" id="ARBA00005791"/>
    </source>
</evidence>
<keyword evidence="4 7" id="KW-0574">Periplasm</keyword>
<name>A0ABU1ZMH4_9BURK</name>
<feature type="domain" description="Thioredoxin" evidence="9">
    <location>
        <begin position="20"/>
        <end position="173"/>
    </location>
</feature>
<dbReference type="PANTHER" id="PTHR35891">
    <property type="entry name" value="THIOL:DISULFIDE INTERCHANGE PROTEIN DSBA"/>
    <property type="match status" value="1"/>
</dbReference>
<gene>
    <name evidence="10" type="ORF">J2X15_002019</name>
</gene>
<comment type="subcellular location">
    <subcellularLocation>
        <location evidence="1 7">Periplasm</location>
    </subcellularLocation>
</comment>
<dbReference type="PANTHER" id="PTHR35891:SF3">
    <property type="entry name" value="THIOL:DISULFIDE INTERCHANGE PROTEIN DSBL"/>
    <property type="match status" value="1"/>
</dbReference>
<dbReference type="InterPro" id="IPR050824">
    <property type="entry name" value="Thiol_disulfide_DsbA"/>
</dbReference>
<dbReference type="InterPro" id="IPR001853">
    <property type="entry name" value="DSBA-like_thioredoxin_dom"/>
</dbReference>
<dbReference type="Proteomes" id="UP001268089">
    <property type="component" value="Unassembled WGS sequence"/>
</dbReference>
<dbReference type="InterPro" id="IPR036249">
    <property type="entry name" value="Thioredoxin-like_sf"/>
</dbReference>
<keyword evidence="3 8" id="KW-0732">Signal</keyword>
<protein>
    <recommendedName>
        <fullName evidence="7">Thiol:disulfide interchange protein</fullName>
    </recommendedName>
</protein>
<dbReference type="Pfam" id="PF01323">
    <property type="entry name" value="DSBA"/>
    <property type="match status" value="1"/>
</dbReference>
<dbReference type="RefSeq" id="WP_310342197.1">
    <property type="nucleotide sequence ID" value="NZ_JAVDXO010000004.1"/>
</dbReference>
<evidence type="ECO:0000256" key="5">
    <source>
        <dbReference type="ARBA" id="ARBA00023157"/>
    </source>
</evidence>
<dbReference type="InterPro" id="IPR023205">
    <property type="entry name" value="DsbA/DsbL"/>
</dbReference>
<dbReference type="PIRSF" id="PIRSF001488">
    <property type="entry name" value="Tdi_protein"/>
    <property type="match status" value="1"/>
</dbReference>
<accession>A0ABU1ZMH4</accession>
<dbReference type="Gene3D" id="3.40.30.10">
    <property type="entry name" value="Glutaredoxin"/>
    <property type="match status" value="1"/>
</dbReference>
<dbReference type="SUPFAM" id="SSF52833">
    <property type="entry name" value="Thioredoxin-like"/>
    <property type="match status" value="1"/>
</dbReference>
<feature type="chain" id="PRO_5045291684" description="Thiol:disulfide interchange protein" evidence="8">
    <location>
        <begin position="28"/>
        <end position="217"/>
    </location>
</feature>
<reference evidence="10 11" key="1">
    <citation type="submission" date="2023-07" db="EMBL/GenBank/DDBJ databases">
        <title>Sorghum-associated microbial communities from plants grown in Nebraska, USA.</title>
        <authorList>
            <person name="Schachtman D."/>
        </authorList>
    </citation>
    <scope>NUCLEOTIDE SEQUENCE [LARGE SCALE GENOMIC DNA]</scope>
    <source>
        <strain evidence="10 11">BE308</strain>
    </source>
</reference>
<organism evidence="10 11">
    <name type="scientific">Rhodoferax saidenbachensis</name>
    <dbReference type="NCBI Taxonomy" id="1484693"/>
    <lineage>
        <taxon>Bacteria</taxon>
        <taxon>Pseudomonadati</taxon>
        <taxon>Pseudomonadota</taxon>
        <taxon>Betaproteobacteria</taxon>
        <taxon>Burkholderiales</taxon>
        <taxon>Comamonadaceae</taxon>
        <taxon>Rhodoferax</taxon>
    </lineage>
</organism>
<dbReference type="EMBL" id="JAVDXO010000004">
    <property type="protein sequence ID" value="MDR7306733.1"/>
    <property type="molecule type" value="Genomic_DNA"/>
</dbReference>
<evidence type="ECO:0000256" key="3">
    <source>
        <dbReference type="ARBA" id="ARBA00022729"/>
    </source>
</evidence>
<dbReference type="PROSITE" id="PS51352">
    <property type="entry name" value="THIOREDOXIN_2"/>
    <property type="match status" value="1"/>
</dbReference>
<evidence type="ECO:0000313" key="10">
    <source>
        <dbReference type="EMBL" id="MDR7306733.1"/>
    </source>
</evidence>
<keyword evidence="5 7" id="KW-1015">Disulfide bond</keyword>
<evidence type="ECO:0000256" key="8">
    <source>
        <dbReference type="SAM" id="SignalP"/>
    </source>
</evidence>
<evidence type="ECO:0000313" key="11">
    <source>
        <dbReference type="Proteomes" id="UP001268089"/>
    </source>
</evidence>
<keyword evidence="6" id="KW-0676">Redox-active center</keyword>